<sequence>MFCVTCILKWAETRASCPVDRKQFEAVYKVNALEDCIKVQIKQQISKKDDLLSCNEGKHCPMNMKSFARKQENEVTKPLAIFWKNWNQKYSSSDNEDKNAVLVKKNKPRRQTCSNRSFRSNSCNRSFSISSFTGESPNHRNECIEISKIDTIVEHKRRELELSCSVLARVERIPSMCYEMETCLRVPIVVTGTLFPTNTTLLENFGSSIKGYAVTYVQEGEEKKQTSGTAGTRGTRRKISDNTPRRRSARNTKTETTSQPQSSSKSSSSGCEASGDGSSFVNASCAEPEKIPPKRKAKRAVKQQEPLVKKKLRSYGRCKKPTSDLVEEGNSEAEGTVLLDKDHLPDIENSTSDISCKSDVELQSANGLENSKDHVECKELREDSCKGQDTSEMPEVDPCVQEPPLPTPEGETEKCDAADDTDFENERFNINTVEHIVQSAHVPGEEFSNDAVTVTPQLQEFGSSETELPGKVEPVAVADKPLNSSEDKLALGAESVTVADEPLPSPTIELQEKWPCAESEKQLMSDYGNELLGKLESVAVTDGALDRTSNKNPEEPLPGHCVHSASSFPEQTVVGEEQTLGSPSSKLLMSLEMEDPETEERETNALANDEGQKDTGLLMNITSGNKCDQPLEEAREESRMSVLPVVHNEDAKHYNDDNNEIVAMDCDSFSSDQNETRIDQLLVSGIVEQEADSLLQEMEHSANVTSPEKREESECSAELKKDRKTRTRRSRFHSPSTTWSPSKREGRKSQSPSPERVTVAKSRMSRSPRKEAMAQSPKGDTSKEGQRSLPQSPKLDLQRKRKRSVSQSPKRDQQRERRFLSQSPKRDPQREGRSQSQSPKKDLLREERRSFSQSPKSDLLREGKRSPSCSPKRDEFREKRRSSRTRVKDSSPRHKSNTDSTGNESSRFPEHQPYKRKSEQDFSFDTPADRSGWTSASSWAVRKTLPADVQNYYSRRGRNSPTPQSAWTRPEEAAAAPEQDPNFKDQANQQGDNSQLSINIMQPQMNVMTPVNTQHQSMNIFPYPVGIHAPIMNIQHNPFTLPPPVPMHLHAGVPLVQVATPTNVSQGPPPPPPPPPPSQQVNYVASQLDAKQLQAVPSTSHGVSNMGTPILSASTTALGSMEAVQGPSSGNTTSSSNIKSSNSAVKLAESKVSVTVEASADSSKKDQKLLIQEKAAQEVKLAIKPFYQNKDITKEEYKEIVRKAVDKVCHSKSGEVNSAKVANLVKAYVDKYKHSRKKNPEEAISVERK</sequence>
<comment type="caution">
    <text evidence="1">The sequence shown here is derived from an EMBL/GenBank/DDBJ whole genome shotgun (WGS) entry which is preliminary data.</text>
</comment>
<gene>
    <name evidence="1" type="ORF">K3G42_019981</name>
</gene>
<organism evidence="1 2">
    <name type="scientific">Sphaerodactylus townsendi</name>
    <dbReference type="NCBI Taxonomy" id="933632"/>
    <lineage>
        <taxon>Eukaryota</taxon>
        <taxon>Metazoa</taxon>
        <taxon>Chordata</taxon>
        <taxon>Craniata</taxon>
        <taxon>Vertebrata</taxon>
        <taxon>Euteleostomi</taxon>
        <taxon>Lepidosauria</taxon>
        <taxon>Squamata</taxon>
        <taxon>Bifurcata</taxon>
        <taxon>Gekkota</taxon>
        <taxon>Sphaerodactylidae</taxon>
        <taxon>Sphaerodactylus</taxon>
    </lineage>
</organism>
<dbReference type="EMBL" id="CM037619">
    <property type="protein sequence ID" value="KAH8007309.1"/>
    <property type="molecule type" value="Genomic_DNA"/>
</dbReference>
<accession>A0ACB8FPP5</accession>
<proteinExistence type="predicted"/>
<dbReference type="Proteomes" id="UP000827872">
    <property type="component" value="Linkage Group LG06"/>
</dbReference>
<reference evidence="1" key="1">
    <citation type="submission" date="2021-08" db="EMBL/GenBank/DDBJ databases">
        <title>The first chromosome-level gecko genome reveals the dynamic sex chromosomes of Neotropical dwarf geckos (Sphaerodactylidae: Sphaerodactylus).</title>
        <authorList>
            <person name="Pinto B.J."/>
            <person name="Keating S.E."/>
            <person name="Gamble T."/>
        </authorList>
    </citation>
    <scope>NUCLEOTIDE SEQUENCE</scope>
    <source>
        <strain evidence="1">TG3544</strain>
    </source>
</reference>
<evidence type="ECO:0000313" key="2">
    <source>
        <dbReference type="Proteomes" id="UP000827872"/>
    </source>
</evidence>
<protein>
    <submittedName>
        <fullName evidence="1">Uncharacterized protein</fullName>
    </submittedName>
</protein>
<name>A0ACB8FPP5_9SAUR</name>
<keyword evidence="2" id="KW-1185">Reference proteome</keyword>
<evidence type="ECO:0000313" key="1">
    <source>
        <dbReference type="EMBL" id="KAH8007309.1"/>
    </source>
</evidence>